<dbReference type="EMBL" id="LAZR01033775">
    <property type="protein sequence ID" value="KKL47144.1"/>
    <property type="molecule type" value="Genomic_DNA"/>
</dbReference>
<feature type="non-terminal residue" evidence="1">
    <location>
        <position position="1"/>
    </location>
</feature>
<protein>
    <submittedName>
        <fullName evidence="1">Uncharacterized protein</fullName>
    </submittedName>
</protein>
<dbReference type="AlphaFoldDB" id="A0A0F9CDI7"/>
<reference evidence="1" key="1">
    <citation type="journal article" date="2015" name="Nature">
        <title>Complex archaea that bridge the gap between prokaryotes and eukaryotes.</title>
        <authorList>
            <person name="Spang A."/>
            <person name="Saw J.H."/>
            <person name="Jorgensen S.L."/>
            <person name="Zaremba-Niedzwiedzka K."/>
            <person name="Martijn J."/>
            <person name="Lind A.E."/>
            <person name="van Eijk R."/>
            <person name="Schleper C."/>
            <person name="Guy L."/>
            <person name="Ettema T.J."/>
        </authorList>
    </citation>
    <scope>NUCLEOTIDE SEQUENCE</scope>
</reference>
<organism evidence="1">
    <name type="scientific">marine sediment metagenome</name>
    <dbReference type="NCBI Taxonomy" id="412755"/>
    <lineage>
        <taxon>unclassified sequences</taxon>
        <taxon>metagenomes</taxon>
        <taxon>ecological metagenomes</taxon>
    </lineage>
</organism>
<proteinExistence type="predicted"/>
<sequence>EVKLADKVICQLEREQLFPQEPFQTAGSNEILESLEYARMKDLEIRCLSQSHVELSFFRCIMACRNWWCT</sequence>
<evidence type="ECO:0000313" key="1">
    <source>
        <dbReference type="EMBL" id="KKL47144.1"/>
    </source>
</evidence>
<accession>A0A0F9CDI7</accession>
<comment type="caution">
    <text evidence="1">The sequence shown here is derived from an EMBL/GenBank/DDBJ whole genome shotgun (WGS) entry which is preliminary data.</text>
</comment>
<gene>
    <name evidence="1" type="ORF">LCGC14_2338450</name>
</gene>
<name>A0A0F9CDI7_9ZZZZ</name>